<keyword evidence="15" id="KW-0472">Membrane</keyword>
<keyword evidence="18" id="KW-0067">ATP-binding</keyword>
<keyword evidence="18" id="KW-0547">Nucleotide-binding</keyword>
<dbReference type="EMBL" id="QZWG01000009">
    <property type="protein sequence ID" value="RZB91074.1"/>
    <property type="molecule type" value="Genomic_DNA"/>
</dbReference>
<sequence length="377" mass="42888">MLNPEPPPPPMMVPPATPMNRETTSLRKKNRLRTRTRIPPFDVDSSFFTTPISLQGTTKSNAISVEQYDGVSASASSPVHVINLSDTEDDDEVRILNFTPINTSFGKRSKKSSSKGECSNSASFVCEICTETKTARDSFSIIGCHHVYCNSCVAQYVESKLEENIVSIPCPVPGCRGLLEADDCREILAPRVFDRWGKALCEAVIAAEEKFYCPFADCSVMLIRGIEENNIREAECPNCRRLFCAQCRVPWHDNMPCEDFQKLNADERDKEDIMLMNLANQMQWKRCPRCRFYVAKSDGCMYMKCRSLHFFIHLLTTHLHFLFFGFLLIGIRTIHLLSMTNLRSKTCLVSSYLWWSLELERPYIRGTCPASLEPTTL</sequence>
<evidence type="ECO:0000256" key="11">
    <source>
        <dbReference type="ARBA" id="ARBA00022786"/>
    </source>
</evidence>
<dbReference type="PROSITE" id="PS50089">
    <property type="entry name" value="ZF_RING_2"/>
    <property type="match status" value="1"/>
</dbReference>
<dbReference type="CDD" id="cd22582">
    <property type="entry name" value="BRcat_RBR_unk"/>
    <property type="match status" value="1"/>
</dbReference>
<keyword evidence="10 13" id="KW-0863">Zinc-finger</keyword>
<evidence type="ECO:0000256" key="3">
    <source>
        <dbReference type="ARBA" id="ARBA00003976"/>
    </source>
</evidence>
<dbReference type="Gene3D" id="1.20.120.1750">
    <property type="match status" value="1"/>
</dbReference>
<dbReference type="FunFam" id="3.30.40.10:FF:000230">
    <property type="entry name" value="RBR-type E3 ubiquitin transferase"/>
    <property type="match status" value="1"/>
</dbReference>
<keyword evidence="18" id="KW-0378">Hydrolase</keyword>
<evidence type="ECO:0000256" key="9">
    <source>
        <dbReference type="ARBA" id="ARBA00022737"/>
    </source>
</evidence>
<evidence type="ECO:0000259" key="16">
    <source>
        <dbReference type="PROSITE" id="PS50089"/>
    </source>
</evidence>
<evidence type="ECO:0000256" key="4">
    <source>
        <dbReference type="ARBA" id="ARBA00004906"/>
    </source>
</evidence>
<feature type="domain" description="RING-type" evidence="16">
    <location>
        <begin position="126"/>
        <end position="172"/>
    </location>
</feature>
<dbReference type="Proteomes" id="UP000289340">
    <property type="component" value="Chromosome 9"/>
</dbReference>
<feature type="domain" description="RING-type" evidence="17">
    <location>
        <begin position="122"/>
        <end position="351"/>
    </location>
</feature>
<gene>
    <name evidence="18" type="ORF">D0Y65_023461</name>
</gene>
<dbReference type="SMART" id="SM00647">
    <property type="entry name" value="IBR"/>
    <property type="match status" value="1"/>
</dbReference>
<dbReference type="GO" id="GO:0004386">
    <property type="term" value="F:helicase activity"/>
    <property type="evidence" value="ECO:0007669"/>
    <property type="project" value="UniProtKB-KW"/>
</dbReference>
<evidence type="ECO:0000256" key="5">
    <source>
        <dbReference type="ARBA" id="ARBA00005884"/>
    </source>
</evidence>
<feature type="compositionally biased region" description="Pro residues" evidence="14">
    <location>
        <begin position="1"/>
        <end position="17"/>
    </location>
</feature>
<dbReference type="PROSITE" id="PS51873">
    <property type="entry name" value="TRIAD"/>
    <property type="match status" value="1"/>
</dbReference>
<keyword evidence="12" id="KW-0862">Zinc</keyword>
<evidence type="ECO:0000313" key="19">
    <source>
        <dbReference type="Proteomes" id="UP000289340"/>
    </source>
</evidence>
<evidence type="ECO:0000256" key="7">
    <source>
        <dbReference type="ARBA" id="ARBA00022679"/>
    </source>
</evidence>
<feature type="region of interest" description="Disordered" evidence="14">
    <location>
        <begin position="1"/>
        <end position="24"/>
    </location>
</feature>
<protein>
    <recommendedName>
        <fullName evidence="6">RBR-type E3 ubiquitin transferase</fullName>
        <ecNumber evidence="6">2.3.2.31</ecNumber>
    </recommendedName>
</protein>
<organism evidence="18 19">
    <name type="scientific">Glycine soja</name>
    <name type="common">Wild soybean</name>
    <dbReference type="NCBI Taxonomy" id="3848"/>
    <lineage>
        <taxon>Eukaryota</taxon>
        <taxon>Viridiplantae</taxon>
        <taxon>Streptophyta</taxon>
        <taxon>Embryophyta</taxon>
        <taxon>Tracheophyta</taxon>
        <taxon>Spermatophyta</taxon>
        <taxon>Magnoliopsida</taxon>
        <taxon>eudicotyledons</taxon>
        <taxon>Gunneridae</taxon>
        <taxon>Pentapetalae</taxon>
        <taxon>rosids</taxon>
        <taxon>fabids</taxon>
        <taxon>Fabales</taxon>
        <taxon>Fabaceae</taxon>
        <taxon>Papilionoideae</taxon>
        <taxon>50 kb inversion clade</taxon>
        <taxon>NPAAA clade</taxon>
        <taxon>indigoferoid/millettioid clade</taxon>
        <taxon>Phaseoleae</taxon>
        <taxon>Glycine</taxon>
        <taxon>Glycine subgen. Soja</taxon>
    </lineage>
</organism>
<evidence type="ECO:0000256" key="15">
    <source>
        <dbReference type="SAM" id="Phobius"/>
    </source>
</evidence>
<reference evidence="18 19" key="1">
    <citation type="submission" date="2018-09" db="EMBL/GenBank/DDBJ databases">
        <title>A high-quality reference genome of wild soybean provides a powerful tool to mine soybean genomes.</title>
        <authorList>
            <person name="Xie M."/>
            <person name="Chung C.Y.L."/>
            <person name="Li M.-W."/>
            <person name="Wong F.-L."/>
            <person name="Chan T.-F."/>
            <person name="Lam H.-M."/>
        </authorList>
    </citation>
    <scope>NUCLEOTIDE SEQUENCE [LARGE SCALE GENOMIC DNA]</scope>
    <source>
        <strain evidence="19">cv. W05</strain>
        <tissue evidence="18">Hypocotyl of etiolated seedlings</tissue>
    </source>
</reference>
<dbReference type="InterPro" id="IPR017907">
    <property type="entry name" value="Znf_RING_CS"/>
</dbReference>
<evidence type="ECO:0000256" key="8">
    <source>
        <dbReference type="ARBA" id="ARBA00022723"/>
    </source>
</evidence>
<dbReference type="InterPro" id="IPR031127">
    <property type="entry name" value="E3_UB_ligase_RBR"/>
</dbReference>
<name>A0A445IY40_GLYSO</name>
<keyword evidence="9" id="KW-0677">Repeat</keyword>
<comment type="function">
    <text evidence="3">Might act as an E3 ubiquitin-protein ligase, or as part of E3 complex, which accepts ubiquitin from specific E2 ubiquitin-conjugating enzymes and then transfers it to substrates.</text>
</comment>
<comment type="cofactor">
    <cofactor evidence="2">
        <name>Zn(2+)</name>
        <dbReference type="ChEBI" id="CHEBI:29105"/>
    </cofactor>
</comment>
<dbReference type="GO" id="GO:0016567">
    <property type="term" value="P:protein ubiquitination"/>
    <property type="evidence" value="ECO:0007669"/>
    <property type="project" value="UniProtKB-UniPathway"/>
</dbReference>
<evidence type="ECO:0000256" key="6">
    <source>
        <dbReference type="ARBA" id="ARBA00012251"/>
    </source>
</evidence>
<proteinExistence type="inferred from homology"/>
<keyword evidence="18" id="KW-0347">Helicase</keyword>
<dbReference type="InterPro" id="IPR002867">
    <property type="entry name" value="IBR_dom"/>
</dbReference>
<comment type="catalytic activity">
    <reaction evidence="1">
        <text>[E2 ubiquitin-conjugating enzyme]-S-ubiquitinyl-L-cysteine + [acceptor protein]-L-lysine = [E2 ubiquitin-conjugating enzyme]-L-cysteine + [acceptor protein]-N(6)-ubiquitinyl-L-lysine.</text>
        <dbReference type="EC" id="2.3.2.31"/>
    </reaction>
</comment>
<dbReference type="GO" id="GO:0008270">
    <property type="term" value="F:zinc ion binding"/>
    <property type="evidence" value="ECO:0007669"/>
    <property type="project" value="UniProtKB-KW"/>
</dbReference>
<accession>A0A445IY40</accession>
<dbReference type="Pfam" id="PF01485">
    <property type="entry name" value="IBR"/>
    <property type="match status" value="1"/>
</dbReference>
<dbReference type="AlphaFoldDB" id="A0A445IY40"/>
<feature type="transmembrane region" description="Helical" evidence="15">
    <location>
        <begin position="310"/>
        <end position="331"/>
    </location>
</feature>
<evidence type="ECO:0000256" key="2">
    <source>
        <dbReference type="ARBA" id="ARBA00001947"/>
    </source>
</evidence>
<evidence type="ECO:0000313" key="18">
    <source>
        <dbReference type="EMBL" id="RZB91074.1"/>
    </source>
</evidence>
<evidence type="ECO:0000256" key="14">
    <source>
        <dbReference type="SAM" id="MobiDB-lite"/>
    </source>
</evidence>
<comment type="similarity">
    <text evidence="5">Belongs to the RBR family. Ariadne subfamily.</text>
</comment>
<keyword evidence="19" id="KW-1185">Reference proteome</keyword>
<evidence type="ECO:0000256" key="1">
    <source>
        <dbReference type="ARBA" id="ARBA00001798"/>
    </source>
</evidence>
<dbReference type="PROSITE" id="PS00518">
    <property type="entry name" value="ZF_RING_1"/>
    <property type="match status" value="1"/>
</dbReference>
<comment type="caution">
    <text evidence="18">The sequence shown here is derived from an EMBL/GenBank/DDBJ whole genome shotgun (WGS) entry which is preliminary data.</text>
</comment>
<evidence type="ECO:0000259" key="17">
    <source>
        <dbReference type="PROSITE" id="PS51873"/>
    </source>
</evidence>
<keyword evidence="8" id="KW-0479">Metal-binding</keyword>
<dbReference type="InterPro" id="IPR001841">
    <property type="entry name" value="Znf_RING"/>
</dbReference>
<dbReference type="Gene3D" id="3.30.40.10">
    <property type="entry name" value="Zinc/RING finger domain, C3HC4 (zinc finger)"/>
    <property type="match status" value="1"/>
</dbReference>
<dbReference type="InterPro" id="IPR044066">
    <property type="entry name" value="TRIAD_supradom"/>
</dbReference>
<keyword evidence="11" id="KW-0833">Ubl conjugation pathway</keyword>
<keyword evidence="7" id="KW-0808">Transferase</keyword>
<dbReference type="SUPFAM" id="SSF57850">
    <property type="entry name" value="RING/U-box"/>
    <property type="match status" value="3"/>
</dbReference>
<dbReference type="InterPro" id="IPR013083">
    <property type="entry name" value="Znf_RING/FYVE/PHD"/>
</dbReference>
<evidence type="ECO:0000256" key="13">
    <source>
        <dbReference type="PROSITE-ProRule" id="PRU00175"/>
    </source>
</evidence>
<keyword evidence="15" id="KW-0812">Transmembrane</keyword>
<comment type="pathway">
    <text evidence="4">Protein modification; protein ubiquitination.</text>
</comment>
<keyword evidence="15" id="KW-1133">Transmembrane helix</keyword>
<dbReference type="UniPathway" id="UPA00143"/>
<dbReference type="GO" id="GO:0061630">
    <property type="term" value="F:ubiquitin protein ligase activity"/>
    <property type="evidence" value="ECO:0007669"/>
    <property type="project" value="UniProtKB-EC"/>
</dbReference>
<evidence type="ECO:0000256" key="10">
    <source>
        <dbReference type="ARBA" id="ARBA00022771"/>
    </source>
</evidence>
<evidence type="ECO:0000256" key="12">
    <source>
        <dbReference type="ARBA" id="ARBA00022833"/>
    </source>
</evidence>
<dbReference type="EC" id="2.3.2.31" evidence="6"/>
<dbReference type="PANTHER" id="PTHR11685">
    <property type="entry name" value="RBR FAMILY RING FINGER AND IBR DOMAIN-CONTAINING"/>
    <property type="match status" value="1"/>
</dbReference>